<evidence type="ECO:0000313" key="4">
    <source>
        <dbReference type="Proteomes" id="UP000077384"/>
    </source>
</evidence>
<dbReference type="Proteomes" id="UP000093694">
    <property type="component" value="Unassembled WGS sequence"/>
</dbReference>
<name>A0A170NI47_9CLOT</name>
<keyword evidence="1" id="KW-0472">Membrane</keyword>
<accession>A0A170NI47</accession>
<dbReference type="PATRIC" id="fig|1705578.3.peg.2754"/>
<organism evidence="2 4">
    <name type="scientific">Clostridium coskatii</name>
    <dbReference type="NCBI Taxonomy" id="1705578"/>
    <lineage>
        <taxon>Bacteria</taxon>
        <taxon>Bacillati</taxon>
        <taxon>Bacillota</taxon>
        <taxon>Clostridia</taxon>
        <taxon>Eubacteriales</taxon>
        <taxon>Clostridiaceae</taxon>
        <taxon>Clostridium</taxon>
    </lineage>
</organism>
<dbReference type="AlphaFoldDB" id="A0A170NI47"/>
<evidence type="ECO:0000313" key="5">
    <source>
        <dbReference type="Proteomes" id="UP000093694"/>
    </source>
</evidence>
<reference evidence="2 4" key="1">
    <citation type="journal article" date="2015" name="Biotechnol. Bioeng.">
        <title>Genome sequence and phenotypic characterization of Caulobacter segnis.</title>
        <authorList>
            <person name="Patel S."/>
            <person name="Fletcher B."/>
            <person name="Scott D.C."/>
            <person name="Ely B."/>
        </authorList>
    </citation>
    <scope>NUCLEOTIDE SEQUENCE [LARGE SCALE GENOMIC DNA]</scope>
    <source>
        <strain evidence="2 4">PS02</strain>
    </source>
</reference>
<evidence type="ECO:0000313" key="2">
    <source>
        <dbReference type="EMBL" id="OAA89239.1"/>
    </source>
</evidence>
<keyword evidence="1" id="KW-1133">Transmembrane helix</keyword>
<proteinExistence type="predicted"/>
<evidence type="ECO:0000313" key="3">
    <source>
        <dbReference type="EMBL" id="OBR97347.1"/>
    </source>
</evidence>
<dbReference type="EMBL" id="LITQ01000034">
    <property type="protein sequence ID" value="OAA89239.1"/>
    <property type="molecule type" value="Genomic_DNA"/>
</dbReference>
<gene>
    <name evidence="3" type="ORF">CLCOS_04050</name>
    <name evidence="2" type="ORF">WX73_02493</name>
</gene>
<feature type="transmembrane region" description="Helical" evidence="1">
    <location>
        <begin position="6"/>
        <end position="24"/>
    </location>
</feature>
<keyword evidence="5" id="KW-1185">Reference proteome</keyword>
<keyword evidence="1" id="KW-0812">Transmembrane</keyword>
<reference evidence="3 5" key="2">
    <citation type="journal article" date="2016" name="Front. Microbiol.">
        <title>Industrial Acetogenic Biocatalysts: A Comparative Metabolic and Genomic Analysis.</title>
        <authorList>
            <person name="Bengelsdorf F."/>
            <person name="Poehlein A."/>
            <person name="Sonja S."/>
            <person name="Erz C."/>
            <person name="Hummel T."/>
            <person name="Hoffmeister S."/>
            <person name="Daniel R."/>
            <person name="Durre P."/>
        </authorList>
    </citation>
    <scope>NUCLEOTIDE SEQUENCE [LARGE SCALE GENOMIC DNA]</scope>
    <source>
        <strain evidence="3 5">PTA-10522</strain>
    </source>
</reference>
<protein>
    <submittedName>
        <fullName evidence="2">Uncharacterized protein</fullName>
    </submittedName>
</protein>
<sequence>MDSDIAPLVIGTLGGILMIILGYISNKEDEKENKN</sequence>
<comment type="caution">
    <text evidence="2">The sequence shown here is derived from an EMBL/GenBank/DDBJ whole genome shotgun (WGS) entry which is preliminary data.</text>
</comment>
<dbReference type="Proteomes" id="UP000077384">
    <property type="component" value="Unassembled WGS sequence"/>
</dbReference>
<evidence type="ECO:0000256" key="1">
    <source>
        <dbReference type="SAM" id="Phobius"/>
    </source>
</evidence>
<dbReference type="EMBL" id="LROR01000026">
    <property type="protein sequence ID" value="OBR97347.1"/>
    <property type="molecule type" value="Genomic_DNA"/>
</dbReference>